<name>A0A2A2JAI0_9BILA</name>
<dbReference type="AlphaFoldDB" id="A0A2A2JAI0"/>
<organism evidence="2 3">
    <name type="scientific">Diploscapter pachys</name>
    <dbReference type="NCBI Taxonomy" id="2018661"/>
    <lineage>
        <taxon>Eukaryota</taxon>
        <taxon>Metazoa</taxon>
        <taxon>Ecdysozoa</taxon>
        <taxon>Nematoda</taxon>
        <taxon>Chromadorea</taxon>
        <taxon>Rhabditida</taxon>
        <taxon>Rhabditina</taxon>
        <taxon>Rhabditomorpha</taxon>
        <taxon>Rhabditoidea</taxon>
        <taxon>Rhabditidae</taxon>
        <taxon>Diploscapter</taxon>
    </lineage>
</organism>
<evidence type="ECO:0000256" key="1">
    <source>
        <dbReference type="SAM" id="MobiDB-lite"/>
    </source>
</evidence>
<proteinExistence type="predicted"/>
<gene>
    <name evidence="2" type="ORF">WR25_06140</name>
</gene>
<feature type="region of interest" description="Disordered" evidence="1">
    <location>
        <begin position="65"/>
        <end position="87"/>
    </location>
</feature>
<feature type="region of interest" description="Disordered" evidence="1">
    <location>
        <begin position="1"/>
        <end position="30"/>
    </location>
</feature>
<accession>A0A2A2JAI0</accession>
<evidence type="ECO:0000313" key="2">
    <source>
        <dbReference type="EMBL" id="PAV58621.1"/>
    </source>
</evidence>
<comment type="caution">
    <text evidence="2">The sequence shown here is derived from an EMBL/GenBank/DDBJ whole genome shotgun (WGS) entry which is preliminary data.</text>
</comment>
<dbReference type="Proteomes" id="UP000218231">
    <property type="component" value="Unassembled WGS sequence"/>
</dbReference>
<protein>
    <submittedName>
        <fullName evidence="2">Uncharacterized protein</fullName>
    </submittedName>
</protein>
<dbReference type="EMBL" id="LIAE01010568">
    <property type="protein sequence ID" value="PAV58621.1"/>
    <property type="molecule type" value="Genomic_DNA"/>
</dbReference>
<keyword evidence="3" id="KW-1185">Reference proteome</keyword>
<feature type="compositionally biased region" description="Polar residues" evidence="1">
    <location>
        <begin position="16"/>
        <end position="30"/>
    </location>
</feature>
<reference evidence="2 3" key="1">
    <citation type="journal article" date="2017" name="Curr. Biol.">
        <title>Genome architecture and evolution of a unichromosomal asexual nematode.</title>
        <authorList>
            <person name="Fradin H."/>
            <person name="Zegar C."/>
            <person name="Gutwein M."/>
            <person name="Lucas J."/>
            <person name="Kovtun M."/>
            <person name="Corcoran D."/>
            <person name="Baugh L.R."/>
            <person name="Kiontke K."/>
            <person name="Gunsalus K."/>
            <person name="Fitch D.H."/>
            <person name="Piano F."/>
        </authorList>
    </citation>
    <scope>NUCLEOTIDE SEQUENCE [LARGE SCALE GENOMIC DNA]</scope>
    <source>
        <strain evidence="2">PF1309</strain>
    </source>
</reference>
<sequence>MRNGSGPVPGGECFGTTVSESSEDASNTANCTNPAALIGADFWKDEDLARNDYLPCGGYTIANGINHPPPPSNMLTPPHDNSPRSMI</sequence>
<evidence type="ECO:0000313" key="3">
    <source>
        <dbReference type="Proteomes" id="UP000218231"/>
    </source>
</evidence>